<dbReference type="AlphaFoldDB" id="A0AAF1AQ27"/>
<reference evidence="2" key="1">
    <citation type="journal article" date="2016" name="Nat. Genet.">
        <title>A high-quality carrot genome assembly provides new insights into carotenoid accumulation and asterid genome evolution.</title>
        <authorList>
            <person name="Iorizzo M."/>
            <person name="Ellison S."/>
            <person name="Senalik D."/>
            <person name="Zeng P."/>
            <person name="Satapoomin P."/>
            <person name="Huang J."/>
            <person name="Bowman M."/>
            <person name="Iovene M."/>
            <person name="Sanseverino W."/>
            <person name="Cavagnaro P."/>
            <person name="Yildiz M."/>
            <person name="Macko-Podgorni A."/>
            <person name="Moranska E."/>
            <person name="Grzebelus E."/>
            <person name="Grzebelus D."/>
            <person name="Ashrafi H."/>
            <person name="Zheng Z."/>
            <person name="Cheng S."/>
            <person name="Spooner D."/>
            <person name="Van Deynze A."/>
            <person name="Simon P."/>
        </authorList>
    </citation>
    <scope>NUCLEOTIDE SEQUENCE</scope>
    <source>
        <tissue evidence="2">Leaf</tissue>
    </source>
</reference>
<evidence type="ECO:0000256" key="1">
    <source>
        <dbReference type="SAM" id="MobiDB-lite"/>
    </source>
</evidence>
<dbReference type="InterPro" id="IPR016024">
    <property type="entry name" value="ARM-type_fold"/>
</dbReference>
<dbReference type="SUPFAM" id="SSF48371">
    <property type="entry name" value="ARM repeat"/>
    <property type="match status" value="1"/>
</dbReference>
<accession>A0AAF1AQ27</accession>
<proteinExistence type="predicted"/>
<dbReference type="PANTHER" id="PTHR46087">
    <property type="entry name" value="PUTATIVE, EXPRESSED-RELATED"/>
    <property type="match status" value="1"/>
</dbReference>
<dbReference type="InterPro" id="IPR055296">
    <property type="entry name" value="SRL2-like"/>
</dbReference>
<protein>
    <submittedName>
        <fullName evidence="2">Uncharacterized protein</fullName>
    </submittedName>
</protein>
<organism evidence="2 3">
    <name type="scientific">Daucus carota subsp. sativus</name>
    <name type="common">Carrot</name>
    <dbReference type="NCBI Taxonomy" id="79200"/>
    <lineage>
        <taxon>Eukaryota</taxon>
        <taxon>Viridiplantae</taxon>
        <taxon>Streptophyta</taxon>
        <taxon>Embryophyta</taxon>
        <taxon>Tracheophyta</taxon>
        <taxon>Spermatophyta</taxon>
        <taxon>Magnoliopsida</taxon>
        <taxon>eudicotyledons</taxon>
        <taxon>Gunneridae</taxon>
        <taxon>Pentapetalae</taxon>
        <taxon>asterids</taxon>
        <taxon>campanulids</taxon>
        <taxon>Apiales</taxon>
        <taxon>Apiaceae</taxon>
        <taxon>Apioideae</taxon>
        <taxon>Scandiceae</taxon>
        <taxon>Daucinae</taxon>
        <taxon>Daucus</taxon>
        <taxon>Daucus sect. Daucus</taxon>
    </lineage>
</organism>
<feature type="region of interest" description="Disordered" evidence="1">
    <location>
        <begin position="597"/>
        <end position="617"/>
    </location>
</feature>
<dbReference type="EMBL" id="CP093345">
    <property type="protein sequence ID" value="WOG91003.1"/>
    <property type="molecule type" value="Genomic_DNA"/>
</dbReference>
<feature type="compositionally biased region" description="Low complexity" evidence="1">
    <location>
        <begin position="597"/>
        <end position="606"/>
    </location>
</feature>
<reference evidence="2" key="2">
    <citation type="submission" date="2022-03" db="EMBL/GenBank/DDBJ databases">
        <title>Draft title - Genomic analysis of global carrot germplasm unveils the trajectory of domestication and the origin of high carotenoid orange carrot.</title>
        <authorList>
            <person name="Iorizzo M."/>
            <person name="Ellison S."/>
            <person name="Senalik D."/>
            <person name="Macko-Podgorni A."/>
            <person name="Grzebelus D."/>
            <person name="Bostan H."/>
            <person name="Rolling W."/>
            <person name="Curaba J."/>
            <person name="Simon P."/>
        </authorList>
    </citation>
    <scope>NUCLEOTIDE SEQUENCE</scope>
    <source>
        <tissue evidence="2">Leaf</tissue>
    </source>
</reference>
<sequence length="1017" mass="114571">MSVVSGVVSRQLLPVCGNLCVFCPALRPRSRQPVKRYKKLLADIFLSSQDQEPNVRMIGKLCDYASKNPLHIPKISSLLEERFYKDLRTENFRSTKTVMCIYRKLLFSCNEQLPLFANSLLSIMHTLLEQTGQDEILILGCQTLFDFVNNQKDGTYMFNLEVFITRLCQLAQEAGDDERANHLRAAGLQALSSMVCLMGKYSNISVDFDNIVSVVLENYGSPNKELHNPGQDQLETSKAEGRTNPSREVTKVPSWKMIVSDKGETNVTEEDAKNPCFWSRVCLNNMAKLAKEATTMRRILESLFRYFDESSHWSNADGLALPVLKDLQFLMDDSGNNTHFLLGTLVKHLDNKDIQKHPDMQLDIVKITYSLTQFTKVHPSVALLGAVGDILRHLRRSLQYSADDPNADTDVVKRNRNFGEEVDKCLVELSLKVGDAGPIYDIMAGTLENISPVTLRARAALSAVYRTAQIIAPLPNRSYQNKAFPEALFHQLLIAMVHPDHETRIGAHRVFSVVLVPSSVCPHQPVSVKEPDKLATFTRTLSRTVSVFSSSAALFEKLRKEKSSSRRYLVLENKDNVPSEGEQKNNIGFLERIRSTYSGTSSSSDPDVPPSQEEDSTDDIFKAVEATTLRLSSHQIILLFSSIWIQSISPANMPDNFEAIAHTYSLILLFSRTKHSSREVLVRSFQLAFSLRTVSLAEEGQPPPSRRRSLFMLATSMIIFSSKAYNIPRLYPCVKSTMANKVDPFLSLVDDCKLKSVDNESGRHKIVYGSEEDDNTATKFLSELDLTESQSKESLASLLVKNLELSEAEVSAVKEQLLKRFVPDDMCPQGAFTDTQEKLYQFGSDNHRSLEEASRSIELDDSARNSFRSDDEYATEVDIGLPHLLSANQLLDSVLETAHQVARLSSTKSDVPFREMANNCEELSNEKQEKMFHLMNIQRKRDKPGDSYQKVSIFFQYLHLYGHSRDGSRYIDQNEAAVSSESFRGTVPVLSEYQHNPQSFRLPNLSPYDNFLKAAGC</sequence>
<dbReference type="PANTHER" id="PTHR46087:SF9">
    <property type="entry name" value="ARM REPEAT SUPERFAMILY PROTEIN"/>
    <property type="match status" value="1"/>
</dbReference>
<evidence type="ECO:0000313" key="3">
    <source>
        <dbReference type="Proteomes" id="UP000077755"/>
    </source>
</evidence>
<dbReference type="Pfam" id="PF21052">
    <property type="entry name" value="EFR3_ARM"/>
    <property type="match status" value="1"/>
</dbReference>
<evidence type="ECO:0000313" key="2">
    <source>
        <dbReference type="EMBL" id="WOG91003.1"/>
    </source>
</evidence>
<feature type="region of interest" description="Disordered" evidence="1">
    <location>
        <begin position="222"/>
        <end position="248"/>
    </location>
</feature>
<dbReference type="InterPro" id="IPR049152">
    <property type="entry name" value="EFR3-like_ARM"/>
</dbReference>
<gene>
    <name evidence="2" type="ORF">DCAR_0310251</name>
</gene>
<dbReference type="Proteomes" id="UP000077755">
    <property type="component" value="Chromosome 3"/>
</dbReference>
<name>A0AAF1AQ27_DAUCS</name>
<keyword evidence="3" id="KW-1185">Reference proteome</keyword>